<dbReference type="InterPro" id="IPR013103">
    <property type="entry name" value="RVT_2"/>
</dbReference>
<dbReference type="Pfam" id="PF14223">
    <property type="entry name" value="Retrotran_gag_2"/>
    <property type="match status" value="1"/>
</dbReference>
<dbReference type="PANTHER" id="PTHR11439:SF442">
    <property type="entry name" value="CYSTEINE-RICH RLK (RECEPTOR-LIKE PROTEIN KINASE) 8"/>
    <property type="match status" value="1"/>
</dbReference>
<dbReference type="CDD" id="cd09272">
    <property type="entry name" value="RNase_HI_RT_Ty1"/>
    <property type="match status" value="1"/>
</dbReference>
<reference evidence="6" key="1">
    <citation type="journal article" date="2005" name="Genome Res.">
        <title>Sequence, annotation, and analysis of synteny between rice chromosome 3 and diverged grass species.</title>
        <authorList>
            <consortium name="Rice Chromosome 3 Sequencing Consortium"/>
            <person name="Buell C.R."/>
            <person name="Yuan Q."/>
            <person name="Ouyang S."/>
            <person name="Liu J."/>
            <person name="Zhu W."/>
            <person name="Wang A."/>
            <person name="Maiti R."/>
            <person name="Haas B."/>
            <person name="Wortman J."/>
            <person name="Pertea M."/>
            <person name="Jones K.M."/>
            <person name="Kim M."/>
            <person name="Overton L."/>
            <person name="Tsitrin T."/>
            <person name="Fadrosh D."/>
            <person name="Bera J."/>
            <person name="Weaver B."/>
            <person name="Jin S."/>
            <person name="Johri S."/>
            <person name="Reardon M."/>
            <person name="Webb K."/>
            <person name="Hill J."/>
            <person name="Moffat K."/>
            <person name="Tallon L."/>
            <person name="Van Aken S."/>
            <person name="Lewis M."/>
            <person name="Utterback T."/>
            <person name="Feldblyum T."/>
            <person name="Zismann V."/>
            <person name="Iobst S."/>
            <person name="Hsiao J."/>
            <person name="de Vazeille A.R."/>
            <person name="Salzberg S.L."/>
            <person name="White O."/>
            <person name="Fraser C."/>
            <person name="Yu Y."/>
            <person name="Kim H."/>
            <person name="Rambo T."/>
            <person name="Currie J."/>
            <person name="Collura K."/>
            <person name="Kernodle-Thompson S."/>
            <person name="Wei F."/>
            <person name="Kudrna K."/>
            <person name="Ammiraju J.S."/>
            <person name="Luo M."/>
            <person name="Goicoechea J.L."/>
            <person name="Wing R.A."/>
            <person name="Henry D."/>
            <person name="Oates R."/>
            <person name="Palmer M."/>
            <person name="Pries G."/>
            <person name="Saski C."/>
            <person name="Simmons J."/>
            <person name="Soderlund C."/>
            <person name="Nelson W."/>
            <person name="de la Bastide M."/>
            <person name="Spiegel L."/>
            <person name="Nascimento L."/>
            <person name="Huang E."/>
            <person name="Preston R."/>
            <person name="Zutavern T."/>
            <person name="Palmer L."/>
            <person name="O'Shaughnessy A."/>
            <person name="Dike S."/>
            <person name="McCombie W.R."/>
            <person name="Minx P."/>
            <person name="Cordum H."/>
            <person name="Wilson R."/>
            <person name="Jin W."/>
            <person name="Lee H.R."/>
            <person name="Jiang J."/>
            <person name="Jackson S."/>
        </authorList>
    </citation>
    <scope>NUCLEOTIDE SEQUENCE [LARGE SCALE GENOMIC DNA]</scope>
</reference>
<dbReference type="PANTHER" id="PTHR11439">
    <property type="entry name" value="GAG-POL-RELATED RETROTRANSPOSON"/>
    <property type="match status" value="1"/>
</dbReference>
<protein>
    <submittedName>
        <fullName evidence="6">Retrotransposon protein, putative, Ty1-copia subclass</fullName>
    </submittedName>
</protein>
<dbReference type="InterPro" id="IPR012337">
    <property type="entry name" value="RNaseH-like_sf"/>
</dbReference>
<feature type="compositionally biased region" description="Acidic residues" evidence="2">
    <location>
        <begin position="709"/>
        <end position="721"/>
    </location>
</feature>
<dbReference type="Pfam" id="PF22936">
    <property type="entry name" value="Pol_BBD"/>
    <property type="match status" value="1"/>
</dbReference>
<dbReference type="GO" id="GO:0004190">
    <property type="term" value="F:aspartic-type endopeptidase activity"/>
    <property type="evidence" value="ECO:0007669"/>
    <property type="project" value="UniProtKB-KW"/>
</dbReference>
<feature type="domain" description="Reverse transcriptase Ty1/copia-type" evidence="3">
    <location>
        <begin position="806"/>
        <end position="955"/>
    </location>
</feature>
<name>Q10MM3_ORYSJ</name>
<evidence type="ECO:0000256" key="2">
    <source>
        <dbReference type="SAM" id="MobiDB-lite"/>
    </source>
</evidence>
<gene>
    <name evidence="6" type="ordered locus">LOC_Os03g19104</name>
</gene>
<dbReference type="InterPro" id="IPR054722">
    <property type="entry name" value="PolX-like_BBD"/>
</dbReference>
<dbReference type="Pfam" id="PF13976">
    <property type="entry name" value="gag_pre-integrs"/>
    <property type="match status" value="1"/>
</dbReference>
<keyword evidence="1" id="KW-0064">Aspartyl protease</keyword>
<dbReference type="GO" id="GO:0003676">
    <property type="term" value="F:nucleic acid binding"/>
    <property type="evidence" value="ECO:0007669"/>
    <property type="project" value="InterPro"/>
</dbReference>
<dbReference type="InterPro" id="IPR036397">
    <property type="entry name" value="RNaseH_sf"/>
</dbReference>
<dbReference type="EMBL" id="DP000009">
    <property type="protein sequence ID" value="ABF95504.1"/>
    <property type="molecule type" value="Genomic_DNA"/>
</dbReference>
<organism evidence="6">
    <name type="scientific">Oryza sativa subsp. japonica</name>
    <name type="common">Rice</name>
    <dbReference type="NCBI Taxonomy" id="39947"/>
    <lineage>
        <taxon>Eukaryota</taxon>
        <taxon>Viridiplantae</taxon>
        <taxon>Streptophyta</taxon>
        <taxon>Embryophyta</taxon>
        <taxon>Tracheophyta</taxon>
        <taxon>Spermatophyta</taxon>
        <taxon>Magnoliopsida</taxon>
        <taxon>Liliopsida</taxon>
        <taxon>Poales</taxon>
        <taxon>Poaceae</taxon>
        <taxon>BOP clade</taxon>
        <taxon>Oryzoideae</taxon>
        <taxon>Oryzeae</taxon>
        <taxon>Oryzinae</taxon>
        <taxon>Oryza</taxon>
        <taxon>Oryza sativa</taxon>
    </lineage>
</organism>
<evidence type="ECO:0000259" key="5">
    <source>
        <dbReference type="Pfam" id="PF22936"/>
    </source>
</evidence>
<feature type="compositionally biased region" description="Basic and acidic residues" evidence="2">
    <location>
        <begin position="369"/>
        <end position="380"/>
    </location>
</feature>
<evidence type="ECO:0000256" key="1">
    <source>
        <dbReference type="ARBA" id="ARBA00022750"/>
    </source>
</evidence>
<feature type="region of interest" description="Disordered" evidence="2">
    <location>
        <begin position="1"/>
        <end position="22"/>
    </location>
</feature>
<evidence type="ECO:0000313" key="6">
    <source>
        <dbReference type="EMBL" id="ABF95504.1"/>
    </source>
</evidence>
<dbReference type="InterPro" id="IPR043502">
    <property type="entry name" value="DNA/RNA_pol_sf"/>
</dbReference>
<sequence>MSTNAVIRRGLKKTRSPGHGFHPAAPLKGEERLINAPKRKNNARSTIVSPIDLKLSLHFSTTGHSLSVYGHRRANASCRQTSTCLCGIPAVISLPIVATPAVLPSPSPTLTSRRHPRRSSTTIIVSDKPPATTVYVPCRSTRSVVGAPVGSTIVIVHAQMCPSAPSPSSPMPMLPVVTVAVAEIMIFGQKVSHPYVIPEEINTAALKTEFEQNYKARNILLSGISRSDYDRVAHLRTAHEIWNALSNFHQGTNNIKELRRDLFKKEYIKFEMKPGEALDDYLSRFNKILIDLRSVDSSYDTNYPQPEISRHFLNGLDMSIWEMKVTSIQESVNMSTLTLDSLYTKLKTHEMNLLSRKVDSKSSALLGRGKREDKDGDKTNNNKPKGSYQRRKMENLRKAFQQVCAAFEPLSDVDGESRDDDKGKNISDVCFMACGESDTEYEDNEALVARKENVWIVDSGCSRHMTGDKNWFSSLKKASKTESIIFGDASTSVVLATGLVKINKNFELKNVALVEDLKYNLLSVSQIVDENFEVHFKKTGSKVFDSCGDSVLNISRYERMFKADFKNPVSPVITCLVAKFDKDVMFWHRRLGHVGFDYFTRLSGLDLVRGLPKLKKDLDLVCTSCRHAKMAASSHAPIVSVMTDAPGQLLHMDTVGPARVQSVGGKWYVLVIVDDFSRYSWVFFMATKDEIFQHFRGTLSQVQGEDGCIFEDESDNNDGDEVGSAGQTAGTPPVRPAQEVRSDRPGSSAEGSVDAVRDGPPEITTSTSTDTERGSTSEVAAPLHIQRRHPPEQIIGNIGERTTRSKEEVYVKQPPGFQNPDFSNHVFKLSKALYGLKQAPMAWYDRLKNFLVAKDFTMGKVDKTLFVLKLDDNQLFVQICVDDIIFGCSTHALVVDFAETMRKEFEMSMMGELSYFLGLQIKQTPQGTFVHQTKYTKDLLRGFKIENCKPISTPIGSTVVLDPDEDGEAVDEKEYRSMIGSLLYLTASRPDIQFVVCLCARFQASPCASHRQVVKRIIRYLNHTLGFGIWYSTSSSVCLSGYSNADFGGCRIDMKSTSGTCHFLGTSLIAWSSRKQSSVAQSTSESEYVAAASCCSQILWLLSTLKDYGLTFEKVPLFCDNTSAINIAKNHVQHSRTKHIDIRFHFLRDHVEKGDVELQLLDTKLRIADIFTKPLDSNRFAFLRGELGIIHPFGMV</sequence>
<dbReference type="Pfam" id="PF07727">
    <property type="entry name" value="RVT_2"/>
    <property type="match status" value="1"/>
</dbReference>
<keyword evidence="1" id="KW-0645">Protease</keyword>
<dbReference type="SUPFAM" id="SSF56672">
    <property type="entry name" value="DNA/RNA polymerases"/>
    <property type="match status" value="1"/>
</dbReference>
<feature type="region of interest" description="Disordered" evidence="2">
    <location>
        <begin position="364"/>
        <end position="391"/>
    </location>
</feature>
<reference evidence="6" key="2">
    <citation type="submission" date="2006-06" db="EMBL/GenBank/DDBJ databases">
        <authorList>
            <person name="Buell R."/>
            <person name="Wing R.A."/>
            <person name="McCombie W.A."/>
            <person name="Ouyang S."/>
        </authorList>
    </citation>
    <scope>NUCLEOTIDE SEQUENCE</scope>
</reference>
<feature type="domain" description="Retrovirus-related Pol polyprotein from transposon TNT 1-94-like beta-barrel" evidence="5">
    <location>
        <begin position="455"/>
        <end position="531"/>
    </location>
</feature>
<dbReference type="AlphaFoldDB" id="Q10MM3"/>
<feature type="domain" description="GAG-pre-integrase" evidence="4">
    <location>
        <begin position="560"/>
        <end position="630"/>
    </location>
</feature>
<keyword evidence="1" id="KW-0378">Hydrolase</keyword>
<accession>Q10MM3</accession>
<dbReference type="InterPro" id="IPR025724">
    <property type="entry name" value="GAG-pre-integrase_dom"/>
</dbReference>
<proteinExistence type="predicted"/>
<feature type="region of interest" description="Disordered" evidence="2">
    <location>
        <begin position="709"/>
        <end position="783"/>
    </location>
</feature>
<dbReference type="Gene3D" id="3.30.420.10">
    <property type="entry name" value="Ribonuclease H-like superfamily/Ribonuclease H"/>
    <property type="match status" value="1"/>
</dbReference>
<evidence type="ECO:0000259" key="4">
    <source>
        <dbReference type="Pfam" id="PF13976"/>
    </source>
</evidence>
<dbReference type="SUPFAM" id="SSF53098">
    <property type="entry name" value="Ribonuclease H-like"/>
    <property type="match status" value="1"/>
</dbReference>
<evidence type="ECO:0000259" key="3">
    <source>
        <dbReference type="Pfam" id="PF07727"/>
    </source>
</evidence>